<evidence type="ECO:0000313" key="2">
    <source>
        <dbReference type="EMBL" id="VZO35916.1"/>
    </source>
</evidence>
<feature type="compositionally biased region" description="Low complexity" evidence="1">
    <location>
        <begin position="92"/>
        <end position="109"/>
    </location>
</feature>
<dbReference type="AlphaFoldDB" id="A0A7M4DG73"/>
<protein>
    <submittedName>
        <fullName evidence="2">Uncharacterized protein</fullName>
    </submittedName>
</protein>
<name>A0A7M4DG73_9MICO</name>
<feature type="region of interest" description="Disordered" evidence="1">
    <location>
        <begin position="76"/>
        <end position="109"/>
    </location>
</feature>
<accession>A0A7M4DG73</accession>
<organism evidence="2 3">
    <name type="scientific">Occultella aeris</name>
    <dbReference type="NCBI Taxonomy" id="2761496"/>
    <lineage>
        <taxon>Bacteria</taxon>
        <taxon>Bacillati</taxon>
        <taxon>Actinomycetota</taxon>
        <taxon>Actinomycetes</taxon>
        <taxon>Micrococcales</taxon>
        <taxon>Ruaniaceae</taxon>
        <taxon>Occultella</taxon>
    </lineage>
</organism>
<evidence type="ECO:0000313" key="3">
    <source>
        <dbReference type="Proteomes" id="UP000419743"/>
    </source>
</evidence>
<reference evidence="2 3" key="1">
    <citation type="submission" date="2019-11" db="EMBL/GenBank/DDBJ databases">
        <authorList>
            <person name="Criscuolo A."/>
        </authorList>
    </citation>
    <scope>NUCLEOTIDE SEQUENCE [LARGE SCALE GENOMIC DNA]</scope>
    <source>
        <strain evidence="2">CIP111667</strain>
    </source>
</reference>
<dbReference type="Proteomes" id="UP000419743">
    <property type="component" value="Unassembled WGS sequence"/>
</dbReference>
<comment type="caution">
    <text evidence="2">The sequence shown here is derived from an EMBL/GenBank/DDBJ whole genome shotgun (WGS) entry which is preliminary data.</text>
</comment>
<feature type="region of interest" description="Disordered" evidence="1">
    <location>
        <begin position="1"/>
        <end position="48"/>
    </location>
</feature>
<gene>
    <name evidence="2" type="ORF">HALOF300_01119</name>
</gene>
<proteinExistence type="predicted"/>
<dbReference type="EMBL" id="CACRYJ010000016">
    <property type="protein sequence ID" value="VZO35916.1"/>
    <property type="molecule type" value="Genomic_DNA"/>
</dbReference>
<evidence type="ECO:0000256" key="1">
    <source>
        <dbReference type="SAM" id="MobiDB-lite"/>
    </source>
</evidence>
<keyword evidence="3" id="KW-1185">Reference proteome</keyword>
<sequence>MHRTPVPAWSLPIALPKAARRGNCSDEDKPDEPEQKDHYAKHKDPRPRSLAGLFELTMSGQFKNVAIAYGPWVDDQGHASWSSGSRPRRAKTASANSASRRNSSQTGIA</sequence>
<feature type="compositionally biased region" description="Basic and acidic residues" evidence="1">
    <location>
        <begin position="23"/>
        <end position="38"/>
    </location>
</feature>